<proteinExistence type="predicted"/>
<evidence type="ECO:0000313" key="1">
    <source>
        <dbReference type="EMBL" id="CDW27721.1"/>
    </source>
</evidence>
<dbReference type="EMBL" id="HACA01010360">
    <property type="protein sequence ID" value="CDW27721.1"/>
    <property type="molecule type" value="Transcribed_RNA"/>
</dbReference>
<name>A0A0K2TQP3_LEPSM</name>
<accession>A0A0K2TQP3</accession>
<protein>
    <submittedName>
        <fullName evidence="1">Uncharacterized protein</fullName>
    </submittedName>
</protein>
<dbReference type="AlphaFoldDB" id="A0A0K2TQP3"/>
<sequence length="97" mass="10959">MFIFIKIVIYICILTIFRVDKSIHPIATSCGIPFKEAHTSYTPIHSLHELEQESSGLPFSISLLSELSPHSFHVSFSGMDLVNEKRKGLGMWQDGDH</sequence>
<reference evidence="1" key="1">
    <citation type="submission" date="2014-05" db="EMBL/GenBank/DDBJ databases">
        <authorList>
            <person name="Chronopoulou M."/>
        </authorList>
    </citation>
    <scope>NUCLEOTIDE SEQUENCE</scope>
    <source>
        <tissue evidence="1">Whole organism</tissue>
    </source>
</reference>
<organism evidence="1">
    <name type="scientific">Lepeophtheirus salmonis</name>
    <name type="common">Salmon louse</name>
    <name type="synonym">Caligus salmonis</name>
    <dbReference type="NCBI Taxonomy" id="72036"/>
    <lineage>
        <taxon>Eukaryota</taxon>
        <taxon>Metazoa</taxon>
        <taxon>Ecdysozoa</taxon>
        <taxon>Arthropoda</taxon>
        <taxon>Crustacea</taxon>
        <taxon>Multicrustacea</taxon>
        <taxon>Hexanauplia</taxon>
        <taxon>Copepoda</taxon>
        <taxon>Siphonostomatoida</taxon>
        <taxon>Caligidae</taxon>
        <taxon>Lepeophtheirus</taxon>
    </lineage>
</organism>